<proteinExistence type="predicted"/>
<accession>Q3JXI2</accession>
<dbReference type="KEGG" id="bpm:BURPS1710b_0305"/>
<gene>
    <name evidence="2" type="ordered locus">BURPS1710b_0305</name>
</gene>
<dbReference type="EnsemblBacteria" id="ABA49432">
    <property type="protein sequence ID" value="ABA49432"/>
    <property type="gene ID" value="BURPS1710b_0305"/>
</dbReference>
<protein>
    <submittedName>
        <fullName evidence="2">Uncharacterized protein</fullName>
    </submittedName>
</protein>
<name>Q3JXI2_BURP1</name>
<dbReference type="HOGENOM" id="CLU_360449_0_0_4"/>
<feature type="region of interest" description="Disordered" evidence="1">
    <location>
        <begin position="32"/>
        <end position="53"/>
    </location>
</feature>
<feature type="region of interest" description="Disordered" evidence="1">
    <location>
        <begin position="326"/>
        <end position="349"/>
    </location>
</feature>
<feature type="region of interest" description="Disordered" evidence="1">
    <location>
        <begin position="713"/>
        <end position="737"/>
    </location>
</feature>
<evidence type="ECO:0000313" key="3">
    <source>
        <dbReference type="Proteomes" id="UP000002700"/>
    </source>
</evidence>
<feature type="region of interest" description="Disordered" evidence="1">
    <location>
        <begin position="264"/>
        <end position="286"/>
    </location>
</feature>
<evidence type="ECO:0000313" key="2">
    <source>
        <dbReference type="EMBL" id="ABA49432.1"/>
    </source>
</evidence>
<evidence type="ECO:0000256" key="1">
    <source>
        <dbReference type="SAM" id="MobiDB-lite"/>
    </source>
</evidence>
<dbReference type="EMBL" id="CP000124">
    <property type="protein sequence ID" value="ABA49432.1"/>
    <property type="molecule type" value="Genomic_DNA"/>
</dbReference>
<reference evidence="2 3" key="1">
    <citation type="submission" date="2005-09" db="EMBL/GenBank/DDBJ databases">
        <authorList>
            <person name="Woods D.E."/>
            <person name="Nierman W.C."/>
        </authorList>
    </citation>
    <scope>NUCLEOTIDE SEQUENCE [LARGE SCALE GENOMIC DNA]</scope>
    <source>
        <strain evidence="2 3">1710b</strain>
    </source>
</reference>
<feature type="region of interest" description="Disordered" evidence="1">
    <location>
        <begin position="404"/>
        <end position="424"/>
    </location>
</feature>
<organism evidence="2 3">
    <name type="scientific">Burkholderia pseudomallei (strain 1710b)</name>
    <dbReference type="NCBI Taxonomy" id="320372"/>
    <lineage>
        <taxon>Bacteria</taxon>
        <taxon>Pseudomonadati</taxon>
        <taxon>Pseudomonadota</taxon>
        <taxon>Betaproteobacteria</taxon>
        <taxon>Burkholderiales</taxon>
        <taxon>Burkholderiaceae</taxon>
        <taxon>Burkholderia</taxon>
        <taxon>pseudomallei group</taxon>
    </lineage>
</organism>
<dbReference type="AlphaFoldDB" id="Q3JXI2"/>
<feature type="compositionally biased region" description="Basic and acidic residues" evidence="1">
    <location>
        <begin position="406"/>
        <end position="422"/>
    </location>
</feature>
<sequence>MSAPVADRNLWHPPVKPSLSWAKHNPIGCLPGSGRTAQSGHADTRRKSGVHRTSQIRLVAQSRKSDRRDGTRFAFQFASSRRASGFSANRAQMADGPHDPDTGQAPYACRVASGGSALVALRPAAERGAHHAATAAARRKVSADTGDDRARVENRGALAASSVSGAGADRAVLRRYVQALSRAAVSTKKPPDENRAAFFILSAEMMSGDHARFTGAAQKRSACAALFRQAKASARLFLRRGAAERARDVVLLRDRQHVVHHVVQHEAGREEEEHHRERDRHEHHHLRLNRVRGSRVQLRLHEHRDGHQHRQDEVWVALRQVVNPQNPRRAAHFDRREQHPVQRDEHRNLDHHRQAAAKRVHLLRLVQFHQRRVHLLRIALEAFAQRLHPRRDFLHPRHRLVARRRQREEHRLDQQREQHDRPAPIADEAVNLLEQPEQRLRDDRHPAVILHELQARRDAFEHPLFLRAGEQARGHVGRLARRDRRDRLLHADAVQRRVDLLDVDVALRARLWNPGGREVVLNHRDPAVVGGRDVIGLVLVDVAERDLLEVLLIRVHRRPEERMREHRRLDRRVVAHELHVYARRHGRGADVLDLRVDADHVAAARERVRLHHLHAALHRRFERQLQRVLVGRERRRAGHLRIDVVVIREIAAEQARAREIRVVRRVIEQRHRQVGLLAVARLRQRQLRERAAARVDLAIVDVGREAHELRLRRRRGRRGGRARRGRRQRIRRRRRARARRAIAVSRVRRGVRLRDVREEHRRASVGPLPVVEQHDR</sequence>
<dbReference type="Proteomes" id="UP000002700">
    <property type="component" value="Chromosome I"/>
</dbReference>
<feature type="compositionally biased region" description="Basic and acidic residues" evidence="1">
    <location>
        <begin position="264"/>
        <end position="280"/>
    </location>
</feature>
<feature type="compositionally biased region" description="Basic and acidic residues" evidence="1">
    <location>
        <begin position="331"/>
        <end position="349"/>
    </location>
</feature>